<dbReference type="EMBL" id="BMNK01000014">
    <property type="protein sequence ID" value="GGP13377.1"/>
    <property type="molecule type" value="Genomic_DNA"/>
</dbReference>
<dbReference type="Gene3D" id="3.90.850.10">
    <property type="entry name" value="Fumarylacetoacetase-like, C-terminal domain"/>
    <property type="match status" value="1"/>
</dbReference>
<dbReference type="SUPFAM" id="SSF56529">
    <property type="entry name" value="FAH"/>
    <property type="match status" value="1"/>
</dbReference>
<keyword evidence="1" id="KW-0456">Lyase</keyword>
<dbReference type="InterPro" id="IPR050772">
    <property type="entry name" value="Hydratase-Decarb/MhpD_sf"/>
</dbReference>
<feature type="domain" description="Fumarylacetoacetase-like C-terminal" evidence="2">
    <location>
        <begin position="103"/>
        <end position="256"/>
    </location>
</feature>
<gene>
    <name evidence="3" type="ORF">GCM10012278_64900</name>
</gene>
<dbReference type="AlphaFoldDB" id="A0A918ABI3"/>
<reference evidence="3" key="1">
    <citation type="journal article" date="2014" name="Int. J. Syst. Evol. Microbiol.">
        <title>Complete genome sequence of Corynebacterium casei LMG S-19264T (=DSM 44701T), isolated from a smear-ripened cheese.</title>
        <authorList>
            <consortium name="US DOE Joint Genome Institute (JGI-PGF)"/>
            <person name="Walter F."/>
            <person name="Albersmeier A."/>
            <person name="Kalinowski J."/>
            <person name="Ruckert C."/>
        </authorList>
    </citation>
    <scope>NUCLEOTIDE SEQUENCE</scope>
    <source>
        <strain evidence="3">CGMCC 4.7430</strain>
    </source>
</reference>
<dbReference type="RefSeq" id="WP_189142562.1">
    <property type="nucleotide sequence ID" value="NZ_BMNK01000014.1"/>
</dbReference>
<name>A0A918ABI3_9ACTN</name>
<dbReference type="Pfam" id="PF01557">
    <property type="entry name" value="FAA_hydrolase"/>
    <property type="match status" value="1"/>
</dbReference>
<dbReference type="GO" id="GO:0008684">
    <property type="term" value="F:2-oxopent-4-enoate hydratase activity"/>
    <property type="evidence" value="ECO:0007669"/>
    <property type="project" value="TreeGrafter"/>
</dbReference>
<dbReference type="PANTHER" id="PTHR30143">
    <property type="entry name" value="ACID HYDRATASE"/>
    <property type="match status" value="1"/>
</dbReference>
<proteinExistence type="predicted"/>
<dbReference type="InterPro" id="IPR036663">
    <property type="entry name" value="Fumarylacetoacetase_C_sf"/>
</dbReference>
<dbReference type="Proteomes" id="UP000660745">
    <property type="component" value="Unassembled WGS sequence"/>
</dbReference>
<comment type="caution">
    <text evidence="3">The sequence shown here is derived from an EMBL/GenBank/DDBJ whole genome shotgun (WGS) entry which is preliminary data.</text>
</comment>
<evidence type="ECO:0000259" key="2">
    <source>
        <dbReference type="Pfam" id="PF01557"/>
    </source>
</evidence>
<protein>
    <submittedName>
        <fullName evidence="3">Hydratase/decarboxylase</fullName>
    </submittedName>
</protein>
<keyword evidence="4" id="KW-1185">Reference proteome</keyword>
<evidence type="ECO:0000256" key="1">
    <source>
        <dbReference type="ARBA" id="ARBA00023239"/>
    </source>
</evidence>
<dbReference type="InterPro" id="IPR011234">
    <property type="entry name" value="Fumarylacetoacetase-like_C"/>
</dbReference>
<evidence type="ECO:0000313" key="3">
    <source>
        <dbReference type="EMBL" id="GGP13377.1"/>
    </source>
</evidence>
<dbReference type="PANTHER" id="PTHR30143:SF0">
    <property type="entry name" value="2-KETO-4-PENTENOATE HYDRATASE"/>
    <property type="match status" value="1"/>
</dbReference>
<sequence>MLVPPDGREAAAARLRSAVTSHRSCAPVRDLLGTADIEAAYAVASANIAERITAGRRRIGRKIGLTSPVVQRQLGVDRPDFGTLLDDMLVPAGTPAEHSGLFRPRAEAEVAFVLGRDLDDESVDPRQAVAYALAAIEIVDSRITDWDITIVDTIADNASSALFALGSERVPLDGLDLPGVQMELELNGVTASTGTGEACLGDPLNALAWLAATARDIGEPLRAGEIVLSGALGPMVDVGPGDRLTARLTGLGVVDVQFTGINGGTLGDD</sequence>
<organism evidence="3 4">
    <name type="scientific">Nonomuraea glycinis</name>
    <dbReference type="NCBI Taxonomy" id="2047744"/>
    <lineage>
        <taxon>Bacteria</taxon>
        <taxon>Bacillati</taxon>
        <taxon>Actinomycetota</taxon>
        <taxon>Actinomycetes</taxon>
        <taxon>Streptosporangiales</taxon>
        <taxon>Streptosporangiaceae</taxon>
        <taxon>Nonomuraea</taxon>
    </lineage>
</organism>
<accession>A0A918ABI3</accession>
<evidence type="ECO:0000313" key="4">
    <source>
        <dbReference type="Proteomes" id="UP000660745"/>
    </source>
</evidence>
<reference evidence="3" key="2">
    <citation type="submission" date="2020-09" db="EMBL/GenBank/DDBJ databases">
        <authorList>
            <person name="Sun Q."/>
            <person name="Zhou Y."/>
        </authorList>
    </citation>
    <scope>NUCLEOTIDE SEQUENCE</scope>
    <source>
        <strain evidence="3">CGMCC 4.7430</strain>
    </source>
</reference>
<dbReference type="GO" id="GO:0005737">
    <property type="term" value="C:cytoplasm"/>
    <property type="evidence" value="ECO:0007669"/>
    <property type="project" value="TreeGrafter"/>
</dbReference>